<dbReference type="InterPro" id="IPR014048">
    <property type="entry name" value="MethylDNA_cys_MeTrfase_DNA-bd"/>
</dbReference>
<dbReference type="NCBIfam" id="TIGR00589">
    <property type="entry name" value="ogt"/>
    <property type="match status" value="1"/>
</dbReference>
<dbReference type="GO" id="GO:0006281">
    <property type="term" value="P:DNA repair"/>
    <property type="evidence" value="ECO:0007669"/>
    <property type="project" value="UniProtKB-KW"/>
</dbReference>
<keyword evidence="2 8" id="KW-0489">Methyltransferase</keyword>
<dbReference type="Gene3D" id="1.10.10.10">
    <property type="entry name" value="Winged helix-like DNA-binding domain superfamily/Winged helix DNA-binding domain"/>
    <property type="match status" value="1"/>
</dbReference>
<dbReference type="EMBL" id="MGJP01000013">
    <property type="protein sequence ID" value="OGN10222.1"/>
    <property type="molecule type" value="Genomic_DNA"/>
</dbReference>
<reference evidence="8 9" key="1">
    <citation type="journal article" date="2016" name="Nat. Commun.">
        <title>Thousands of microbial genomes shed light on interconnected biogeochemical processes in an aquifer system.</title>
        <authorList>
            <person name="Anantharaman K."/>
            <person name="Brown C.T."/>
            <person name="Hug L.A."/>
            <person name="Sharon I."/>
            <person name="Castelle C.J."/>
            <person name="Probst A.J."/>
            <person name="Thomas B.C."/>
            <person name="Singh A."/>
            <person name="Wilkins M.J."/>
            <person name="Karaoz U."/>
            <person name="Brodie E.L."/>
            <person name="Williams K.H."/>
            <person name="Hubbard S.S."/>
            <person name="Banfield J.F."/>
        </authorList>
    </citation>
    <scope>NUCLEOTIDE SEQUENCE [LARGE SCALE GENOMIC DNA]</scope>
</reference>
<protein>
    <submittedName>
        <fullName evidence="8">6-O-methylguanine DNA methyltransferase</fullName>
    </submittedName>
</protein>
<name>A0A1F8FAR9_9BACT</name>
<evidence type="ECO:0000313" key="8">
    <source>
        <dbReference type="EMBL" id="OGN10222.1"/>
    </source>
</evidence>
<dbReference type="SUPFAM" id="SSF46767">
    <property type="entry name" value="Methylated DNA-protein cysteine methyltransferase, C-terminal domain"/>
    <property type="match status" value="1"/>
</dbReference>
<keyword evidence="3 8" id="KW-0808">Transferase</keyword>
<keyword evidence="4" id="KW-0227">DNA damage</keyword>
<organism evidence="8 9">
    <name type="scientific">Candidatus Yanofskybacteria bacterium RIFCSPHIGHO2_02_FULL_41_11</name>
    <dbReference type="NCBI Taxonomy" id="1802675"/>
    <lineage>
        <taxon>Bacteria</taxon>
        <taxon>Candidatus Yanofskyibacteriota</taxon>
    </lineage>
</organism>
<gene>
    <name evidence="8" type="ORF">A3J46_05970</name>
</gene>
<evidence type="ECO:0000259" key="7">
    <source>
        <dbReference type="Pfam" id="PF01035"/>
    </source>
</evidence>
<evidence type="ECO:0000256" key="6">
    <source>
        <dbReference type="ARBA" id="ARBA00049348"/>
    </source>
</evidence>
<sequence>MTRFQEKIYNFVKLIPKGETRTYKEVATAIGQPRAYRAIGNVLGKNYNLDIPCHRIVRSDGKIGGYNRGAKNKLKLLKSEARNPKQIQKFRISKFEFQD</sequence>
<comment type="caution">
    <text evidence="8">The sequence shown here is derived from an EMBL/GenBank/DDBJ whole genome shotgun (WGS) entry which is preliminary data.</text>
</comment>
<evidence type="ECO:0000313" key="9">
    <source>
        <dbReference type="Proteomes" id="UP000177167"/>
    </source>
</evidence>
<comment type="catalytic activity">
    <reaction evidence="6">
        <text>a 6-O-methyl-2'-deoxyguanosine in DNA + L-cysteinyl-[protein] = S-methyl-L-cysteinyl-[protein] + a 2'-deoxyguanosine in DNA</text>
        <dbReference type="Rhea" id="RHEA:24000"/>
        <dbReference type="Rhea" id="RHEA-COMP:10131"/>
        <dbReference type="Rhea" id="RHEA-COMP:10132"/>
        <dbReference type="Rhea" id="RHEA-COMP:11367"/>
        <dbReference type="Rhea" id="RHEA-COMP:11368"/>
        <dbReference type="ChEBI" id="CHEBI:29950"/>
        <dbReference type="ChEBI" id="CHEBI:82612"/>
        <dbReference type="ChEBI" id="CHEBI:85445"/>
        <dbReference type="ChEBI" id="CHEBI:85448"/>
        <dbReference type="EC" id="2.1.1.63"/>
    </reaction>
</comment>
<dbReference type="InterPro" id="IPR036217">
    <property type="entry name" value="MethylDNA_cys_MeTrfase_DNAb"/>
</dbReference>
<comment type="catalytic activity">
    <reaction evidence="1">
        <text>a 4-O-methyl-thymidine in DNA + L-cysteinyl-[protein] = a thymidine in DNA + S-methyl-L-cysteinyl-[protein]</text>
        <dbReference type="Rhea" id="RHEA:53428"/>
        <dbReference type="Rhea" id="RHEA-COMP:10131"/>
        <dbReference type="Rhea" id="RHEA-COMP:10132"/>
        <dbReference type="Rhea" id="RHEA-COMP:13555"/>
        <dbReference type="Rhea" id="RHEA-COMP:13556"/>
        <dbReference type="ChEBI" id="CHEBI:29950"/>
        <dbReference type="ChEBI" id="CHEBI:82612"/>
        <dbReference type="ChEBI" id="CHEBI:137386"/>
        <dbReference type="ChEBI" id="CHEBI:137387"/>
        <dbReference type="EC" id="2.1.1.63"/>
    </reaction>
</comment>
<dbReference type="AlphaFoldDB" id="A0A1F8FAR9"/>
<evidence type="ECO:0000256" key="2">
    <source>
        <dbReference type="ARBA" id="ARBA00022603"/>
    </source>
</evidence>
<keyword evidence="5" id="KW-0234">DNA repair</keyword>
<dbReference type="Proteomes" id="UP000177167">
    <property type="component" value="Unassembled WGS sequence"/>
</dbReference>
<dbReference type="InterPro" id="IPR036388">
    <property type="entry name" value="WH-like_DNA-bd_sf"/>
</dbReference>
<dbReference type="GO" id="GO:0032259">
    <property type="term" value="P:methylation"/>
    <property type="evidence" value="ECO:0007669"/>
    <property type="project" value="UniProtKB-KW"/>
</dbReference>
<evidence type="ECO:0000256" key="5">
    <source>
        <dbReference type="ARBA" id="ARBA00023204"/>
    </source>
</evidence>
<evidence type="ECO:0000256" key="1">
    <source>
        <dbReference type="ARBA" id="ARBA00001286"/>
    </source>
</evidence>
<dbReference type="CDD" id="cd06445">
    <property type="entry name" value="ATase"/>
    <property type="match status" value="1"/>
</dbReference>
<evidence type="ECO:0000256" key="3">
    <source>
        <dbReference type="ARBA" id="ARBA00022679"/>
    </source>
</evidence>
<dbReference type="Pfam" id="PF01035">
    <property type="entry name" value="DNA_binding_1"/>
    <property type="match status" value="1"/>
</dbReference>
<dbReference type="PANTHER" id="PTHR10815:SF13">
    <property type="entry name" value="METHYLATED-DNA--PROTEIN-CYSTEINE METHYLTRANSFERASE"/>
    <property type="match status" value="1"/>
</dbReference>
<dbReference type="InterPro" id="IPR001497">
    <property type="entry name" value="MethylDNA_cys_MeTrfase_AS"/>
</dbReference>
<dbReference type="PANTHER" id="PTHR10815">
    <property type="entry name" value="METHYLATED-DNA--PROTEIN-CYSTEINE METHYLTRANSFERASE"/>
    <property type="match status" value="1"/>
</dbReference>
<proteinExistence type="predicted"/>
<feature type="domain" description="Methylated-DNA-[protein]-cysteine S-methyltransferase DNA binding" evidence="7">
    <location>
        <begin position="4"/>
        <end position="81"/>
    </location>
</feature>
<accession>A0A1F8FAR9</accession>
<dbReference type="PROSITE" id="PS00374">
    <property type="entry name" value="MGMT"/>
    <property type="match status" value="1"/>
</dbReference>
<dbReference type="GO" id="GO:0003908">
    <property type="term" value="F:methylated-DNA-[protein]-cysteine S-methyltransferase activity"/>
    <property type="evidence" value="ECO:0007669"/>
    <property type="project" value="UniProtKB-EC"/>
</dbReference>
<evidence type="ECO:0000256" key="4">
    <source>
        <dbReference type="ARBA" id="ARBA00022763"/>
    </source>
</evidence>